<dbReference type="InterPro" id="IPR000537">
    <property type="entry name" value="UbiA_prenyltransferase"/>
</dbReference>
<dbReference type="GO" id="GO:0016765">
    <property type="term" value="F:transferase activity, transferring alkyl or aryl (other than methyl) groups"/>
    <property type="evidence" value="ECO:0007669"/>
    <property type="project" value="InterPro"/>
</dbReference>
<keyword evidence="4 6" id="KW-1133">Transmembrane helix</keyword>
<evidence type="ECO:0000256" key="5">
    <source>
        <dbReference type="ARBA" id="ARBA00023136"/>
    </source>
</evidence>
<feature type="transmembrane region" description="Helical" evidence="6">
    <location>
        <begin position="90"/>
        <end position="106"/>
    </location>
</feature>
<keyword evidence="3 6" id="KW-0812">Transmembrane</keyword>
<evidence type="ECO:0000256" key="2">
    <source>
        <dbReference type="ARBA" id="ARBA00022475"/>
    </source>
</evidence>
<feature type="transmembrane region" description="Helical" evidence="6">
    <location>
        <begin position="208"/>
        <end position="227"/>
    </location>
</feature>
<dbReference type="OrthoDB" id="5866326at2"/>
<dbReference type="AlphaFoldDB" id="A0A1Y6IMY8"/>
<dbReference type="GO" id="GO:0016020">
    <property type="term" value="C:membrane"/>
    <property type="evidence" value="ECO:0007669"/>
    <property type="project" value="UniProtKB-SubCell"/>
</dbReference>
<evidence type="ECO:0000313" key="10">
    <source>
        <dbReference type="Proteomes" id="UP001283366"/>
    </source>
</evidence>
<evidence type="ECO:0000313" key="7">
    <source>
        <dbReference type="EMBL" id="MDW6004195.1"/>
    </source>
</evidence>
<organism evidence="8 9">
    <name type="scientific">Vibrio mangrovi</name>
    <dbReference type="NCBI Taxonomy" id="474394"/>
    <lineage>
        <taxon>Bacteria</taxon>
        <taxon>Pseudomonadati</taxon>
        <taxon>Pseudomonadota</taxon>
        <taxon>Gammaproteobacteria</taxon>
        <taxon>Vibrionales</taxon>
        <taxon>Vibrionaceae</taxon>
        <taxon>Vibrio</taxon>
    </lineage>
</organism>
<dbReference type="Gene3D" id="1.10.357.140">
    <property type="entry name" value="UbiA prenyltransferase"/>
    <property type="match status" value="1"/>
</dbReference>
<gene>
    <name evidence="7" type="ORF">SBX37_15145</name>
    <name evidence="8" type="ORF">VIM7927_00230</name>
</gene>
<reference evidence="8 9" key="1">
    <citation type="submission" date="2017-05" db="EMBL/GenBank/DDBJ databases">
        <authorList>
            <person name="Song R."/>
            <person name="Chenine A.L."/>
            <person name="Ruprecht R.M."/>
        </authorList>
    </citation>
    <scope>NUCLEOTIDE SEQUENCE [LARGE SCALE GENOMIC DNA]</scope>
    <source>
        <strain evidence="8 9">CECT 7927</strain>
    </source>
</reference>
<keyword evidence="10" id="KW-1185">Reference proteome</keyword>
<comment type="subcellular location">
    <subcellularLocation>
        <location evidence="1">Membrane</location>
        <topology evidence="1">Multi-pass membrane protein</topology>
    </subcellularLocation>
</comment>
<feature type="transmembrane region" description="Helical" evidence="6">
    <location>
        <begin position="137"/>
        <end position="159"/>
    </location>
</feature>
<evidence type="ECO:0000256" key="4">
    <source>
        <dbReference type="ARBA" id="ARBA00022989"/>
    </source>
</evidence>
<feature type="transmembrane region" description="Helical" evidence="6">
    <location>
        <begin position="43"/>
        <end position="60"/>
    </location>
</feature>
<evidence type="ECO:0000313" key="8">
    <source>
        <dbReference type="EMBL" id="SMR99008.1"/>
    </source>
</evidence>
<dbReference type="RefSeq" id="WP_087479080.1">
    <property type="nucleotide sequence ID" value="NZ_AP024883.1"/>
</dbReference>
<dbReference type="EMBL" id="FXXI01000001">
    <property type="protein sequence ID" value="SMR99008.1"/>
    <property type="molecule type" value="Genomic_DNA"/>
</dbReference>
<dbReference type="Proteomes" id="UP001283366">
    <property type="component" value="Unassembled WGS sequence"/>
</dbReference>
<keyword evidence="5 6" id="KW-0472">Membrane</keyword>
<feature type="transmembrane region" description="Helical" evidence="6">
    <location>
        <begin position="262"/>
        <end position="280"/>
    </location>
</feature>
<accession>A0A1Y6IMY8</accession>
<keyword evidence="2" id="KW-1003">Cell membrane</keyword>
<proteinExistence type="predicted"/>
<evidence type="ECO:0000256" key="3">
    <source>
        <dbReference type="ARBA" id="ARBA00022692"/>
    </source>
</evidence>
<evidence type="ECO:0000256" key="6">
    <source>
        <dbReference type="SAM" id="Phobius"/>
    </source>
</evidence>
<dbReference type="Pfam" id="PF01040">
    <property type="entry name" value="UbiA"/>
    <property type="match status" value="1"/>
</dbReference>
<protein>
    <submittedName>
        <fullName evidence="7 8">Prenyltransferase</fullName>
    </submittedName>
</protein>
<reference evidence="7 10" key="2">
    <citation type="submission" date="2023-11" db="EMBL/GenBank/DDBJ databases">
        <title>Plant-associative lifestyle of Vibrio porteresiae and its evolutionary dynamics.</title>
        <authorList>
            <person name="Rameshkumar N."/>
            <person name="Kirti K."/>
        </authorList>
    </citation>
    <scope>NUCLEOTIDE SEQUENCE [LARGE SCALE GENOMIC DNA]</scope>
    <source>
        <strain evidence="7 10">MSSRF38</strain>
    </source>
</reference>
<dbReference type="InterPro" id="IPR044878">
    <property type="entry name" value="UbiA_sf"/>
</dbReference>
<name>A0A1Y6IMY8_9VIBR</name>
<feature type="transmembrane region" description="Helical" evidence="6">
    <location>
        <begin position="233"/>
        <end position="250"/>
    </location>
</feature>
<evidence type="ECO:0000313" key="9">
    <source>
        <dbReference type="Proteomes" id="UP000196125"/>
    </source>
</evidence>
<dbReference type="EMBL" id="JAWRCO010000001">
    <property type="protein sequence ID" value="MDW6004195.1"/>
    <property type="molecule type" value="Genomic_DNA"/>
</dbReference>
<sequence>MNHSLFMAIYQYTQERSPLTVLLFIAAILTTSVMPAIPSYPLVFTTVIMGCLILFTFRITDDIADLPIDKLAHPTRFLCRHEQNIRQLKRCREIALAVIGVVSLVITENLQLTVEFLLAMFAVWSLFFSIKVKLPTLLHALILNATIAILPVYAGLITAGEINQFHILMAVFFWSGGFAHDLSHSIVDRKVTPAEQLKPLHQIDQKGLAILSCIAFLACTFSGSVLFLTGHVGSLFIVVLILNTLYMFYLEHRLIRRPCQETAHPFYIFGFLFFLLPALANTLQEISLLW</sequence>
<dbReference type="Proteomes" id="UP000196125">
    <property type="component" value="Unassembled WGS sequence"/>
</dbReference>
<keyword evidence="8" id="KW-0808">Transferase</keyword>
<evidence type="ECO:0000256" key="1">
    <source>
        <dbReference type="ARBA" id="ARBA00004141"/>
    </source>
</evidence>
<feature type="transmembrane region" description="Helical" evidence="6">
    <location>
        <begin position="21"/>
        <end position="37"/>
    </location>
</feature>